<reference evidence="4" key="1">
    <citation type="submission" date="2022-11" db="UniProtKB">
        <authorList>
            <consortium name="WormBaseParasite"/>
        </authorList>
    </citation>
    <scope>IDENTIFICATION</scope>
</reference>
<name>A0A915ER18_9BILA</name>
<evidence type="ECO:0000256" key="1">
    <source>
        <dbReference type="SAM" id="Phobius"/>
    </source>
</evidence>
<keyword evidence="3" id="KW-1185">Reference proteome</keyword>
<dbReference type="Gene3D" id="3.40.50.150">
    <property type="entry name" value="Vaccinia Virus protein VP39"/>
    <property type="match status" value="1"/>
</dbReference>
<dbReference type="Pfam" id="PF08241">
    <property type="entry name" value="Methyltransf_11"/>
    <property type="match status" value="1"/>
</dbReference>
<dbReference type="Proteomes" id="UP000887574">
    <property type="component" value="Unplaced"/>
</dbReference>
<dbReference type="GO" id="GO:0008757">
    <property type="term" value="F:S-adenosylmethionine-dependent methyltransferase activity"/>
    <property type="evidence" value="ECO:0007669"/>
    <property type="project" value="InterPro"/>
</dbReference>
<dbReference type="InterPro" id="IPR013216">
    <property type="entry name" value="Methyltransf_11"/>
</dbReference>
<sequence length="230" mass="26384">MKNLASSKLQLLFIITLTIFFTLIAYFSFHSQENVTEIKRNDTLLFKESQLAHHLLDHLKGVEIGASAHNPFGLRTLNIDYTSSNMTVFKQMEQTMVGSQAKIDIIASADHLPLANNSQDFVISSHVIEHMFDPIQTILEWFRVVVPSGYIYIIAPHKERTFDVARNRTTLQELLDRHSGKVPKQDGHGHFNVWITQDFLELCQHFNWTVVTYQDVDDKVTNGFAVVLQK</sequence>
<evidence type="ECO:0000259" key="2">
    <source>
        <dbReference type="Pfam" id="PF08241"/>
    </source>
</evidence>
<feature type="domain" description="Methyltransferase type 11" evidence="2">
    <location>
        <begin position="73"/>
        <end position="153"/>
    </location>
</feature>
<dbReference type="WBParaSite" id="jg9520">
    <property type="protein sequence ID" value="jg9520"/>
    <property type="gene ID" value="jg9520"/>
</dbReference>
<organism evidence="3 4">
    <name type="scientific">Ditylenchus dipsaci</name>
    <dbReference type="NCBI Taxonomy" id="166011"/>
    <lineage>
        <taxon>Eukaryota</taxon>
        <taxon>Metazoa</taxon>
        <taxon>Ecdysozoa</taxon>
        <taxon>Nematoda</taxon>
        <taxon>Chromadorea</taxon>
        <taxon>Rhabditida</taxon>
        <taxon>Tylenchina</taxon>
        <taxon>Tylenchomorpha</taxon>
        <taxon>Sphaerularioidea</taxon>
        <taxon>Anguinidae</taxon>
        <taxon>Anguininae</taxon>
        <taxon>Ditylenchus</taxon>
    </lineage>
</organism>
<keyword evidence="1" id="KW-1133">Transmembrane helix</keyword>
<keyword evidence="1" id="KW-0812">Transmembrane</keyword>
<keyword evidence="1" id="KW-0472">Membrane</keyword>
<feature type="transmembrane region" description="Helical" evidence="1">
    <location>
        <begin position="12"/>
        <end position="29"/>
    </location>
</feature>
<evidence type="ECO:0000313" key="4">
    <source>
        <dbReference type="WBParaSite" id="jg9520"/>
    </source>
</evidence>
<dbReference type="AlphaFoldDB" id="A0A915ER18"/>
<proteinExistence type="predicted"/>
<protein>
    <submittedName>
        <fullName evidence="4">Methyltransferase type 11 domain-containing protein</fullName>
    </submittedName>
</protein>
<accession>A0A915ER18</accession>
<dbReference type="InterPro" id="IPR029063">
    <property type="entry name" value="SAM-dependent_MTases_sf"/>
</dbReference>
<evidence type="ECO:0000313" key="3">
    <source>
        <dbReference type="Proteomes" id="UP000887574"/>
    </source>
</evidence>
<dbReference type="SUPFAM" id="SSF53335">
    <property type="entry name" value="S-adenosyl-L-methionine-dependent methyltransferases"/>
    <property type="match status" value="1"/>
</dbReference>